<dbReference type="STRING" id="1033734.GCA_000285535_04414"/>
<evidence type="ECO:0000313" key="2">
    <source>
        <dbReference type="EMBL" id="THE13193.1"/>
    </source>
</evidence>
<dbReference type="Pfam" id="PF02915">
    <property type="entry name" value="Rubrerythrin"/>
    <property type="match status" value="1"/>
</dbReference>
<evidence type="ECO:0000259" key="1">
    <source>
        <dbReference type="Pfam" id="PF02915"/>
    </source>
</evidence>
<dbReference type="AlphaFoldDB" id="A0A4V3V7Y9"/>
<dbReference type="InterPro" id="IPR019243">
    <property type="entry name" value="DUF2202"/>
</dbReference>
<dbReference type="InterPro" id="IPR003251">
    <property type="entry name" value="Rr_diiron-bd_dom"/>
</dbReference>
<accession>A0A4V3V7Y9</accession>
<dbReference type="GO" id="GO:0016491">
    <property type="term" value="F:oxidoreductase activity"/>
    <property type="evidence" value="ECO:0007669"/>
    <property type="project" value="InterPro"/>
</dbReference>
<comment type="caution">
    <text evidence="2">The sequence shown here is derived from an EMBL/GenBank/DDBJ whole genome shotgun (WGS) entry which is preliminary data.</text>
</comment>
<dbReference type="Proteomes" id="UP000306477">
    <property type="component" value="Unassembled WGS sequence"/>
</dbReference>
<dbReference type="EMBL" id="SLUB01000011">
    <property type="protein sequence ID" value="THE13193.1"/>
    <property type="molecule type" value="Genomic_DNA"/>
</dbReference>
<dbReference type="InterPro" id="IPR012347">
    <property type="entry name" value="Ferritin-like"/>
</dbReference>
<sequence length="284" mass="32641">MPNDSQLVNDIQKAINGEYSAIACYKELAKMAPSNDERDRIMEIRKDEVRHLEEFSRIYTNLTGKNPSYQLIEKCPNTYKAGLEFAFKDEQETVDFYLEISDKAQDPNIKERFRRSAADEQKHAVWFLSFFNHPKGTNINRQINNYGAKGALSASILTLPQMLTYSLLDEYLAQARYDDILRNFGYNRSFTQIKEAEKGHINALIPLFQRYQVPLPEDLSQAFVTTPESIKAAYAAGVQGEIDNISMYDRFLSLTLPNDVRTVFSQLRKASLNHLAVFEKGLER</sequence>
<dbReference type="OrthoDB" id="573482at2"/>
<dbReference type="CDD" id="cd01048">
    <property type="entry name" value="Ferritin_like_AB2"/>
    <property type="match status" value="1"/>
</dbReference>
<evidence type="ECO:0000313" key="3">
    <source>
        <dbReference type="Proteomes" id="UP000306477"/>
    </source>
</evidence>
<dbReference type="SUPFAM" id="SSF47240">
    <property type="entry name" value="Ferritin-like"/>
    <property type="match status" value="2"/>
</dbReference>
<dbReference type="PANTHER" id="PTHR33531">
    <property type="entry name" value="RUBRERYTHRIN SUBFAMILY"/>
    <property type="match status" value="1"/>
</dbReference>
<dbReference type="Gene3D" id="1.20.1260.10">
    <property type="match status" value="2"/>
</dbReference>
<protein>
    <submittedName>
        <fullName evidence="2">Rubrerythrin family protein</fullName>
    </submittedName>
</protein>
<dbReference type="InterPro" id="IPR009078">
    <property type="entry name" value="Ferritin-like_SF"/>
</dbReference>
<reference evidence="2 3" key="1">
    <citation type="journal article" date="2019" name="Indoor Air">
        <title>Impacts of indoor surface finishes on bacterial viability.</title>
        <authorList>
            <person name="Hu J."/>
            <person name="Maamar S.B."/>
            <person name="Glawe A.J."/>
            <person name="Gottel N."/>
            <person name="Gilbert J.A."/>
            <person name="Hartmann E.M."/>
        </authorList>
    </citation>
    <scope>NUCLEOTIDE SEQUENCE [LARGE SCALE GENOMIC DNA]</scope>
    <source>
        <strain evidence="2 3">AF060A6</strain>
    </source>
</reference>
<dbReference type="GO" id="GO:0046872">
    <property type="term" value="F:metal ion binding"/>
    <property type="evidence" value="ECO:0007669"/>
    <property type="project" value="InterPro"/>
</dbReference>
<organism evidence="2 3">
    <name type="scientific">Bacillus timonensis</name>
    <dbReference type="NCBI Taxonomy" id="1033734"/>
    <lineage>
        <taxon>Bacteria</taxon>
        <taxon>Bacillati</taxon>
        <taxon>Bacillota</taxon>
        <taxon>Bacilli</taxon>
        <taxon>Bacillales</taxon>
        <taxon>Bacillaceae</taxon>
        <taxon>Bacillus</taxon>
    </lineage>
</organism>
<name>A0A4V3V7Y9_9BACI</name>
<dbReference type="CDD" id="cd00657">
    <property type="entry name" value="Ferritin_like"/>
    <property type="match status" value="1"/>
</dbReference>
<proteinExistence type="predicted"/>
<feature type="domain" description="Rubrerythrin diiron-binding" evidence="1">
    <location>
        <begin position="83"/>
        <end position="203"/>
    </location>
</feature>
<dbReference type="PANTHER" id="PTHR33531:SF7">
    <property type="entry name" value="HYPOTHETICAL MEMBRANE PROTEIN, CONSERVED"/>
    <property type="match status" value="1"/>
</dbReference>
<gene>
    <name evidence="2" type="ORF">E1I69_08735</name>
</gene>
<keyword evidence="3" id="KW-1185">Reference proteome</keyword>